<evidence type="ECO:0000313" key="2">
    <source>
        <dbReference type="Proteomes" id="UP000298460"/>
    </source>
</evidence>
<dbReference type="RefSeq" id="WP_135546048.1">
    <property type="nucleotide sequence ID" value="NZ_SPQQ01000003.1"/>
</dbReference>
<comment type="caution">
    <text evidence="1">The sequence shown here is derived from an EMBL/GenBank/DDBJ whole genome shotgun (WGS) entry which is preliminary data.</text>
</comment>
<protein>
    <submittedName>
        <fullName evidence="1">Glutamate mutase</fullName>
    </submittedName>
</protein>
<gene>
    <name evidence="1" type="ORF">E4K67_08740</name>
</gene>
<dbReference type="NCBIfam" id="TIGR01319">
    <property type="entry name" value="glmL_fam"/>
    <property type="match status" value="1"/>
</dbReference>
<organism evidence="1 2">
    <name type="scientific">Desulfosporosinus fructosivorans</name>
    <dbReference type="NCBI Taxonomy" id="2018669"/>
    <lineage>
        <taxon>Bacteria</taxon>
        <taxon>Bacillati</taxon>
        <taxon>Bacillota</taxon>
        <taxon>Clostridia</taxon>
        <taxon>Eubacteriales</taxon>
        <taxon>Desulfitobacteriaceae</taxon>
        <taxon>Desulfosporosinus</taxon>
    </lineage>
</organism>
<dbReference type="EMBL" id="SPQQ01000003">
    <property type="protein sequence ID" value="TGE38066.1"/>
    <property type="molecule type" value="Genomic_DNA"/>
</dbReference>
<dbReference type="Pfam" id="PF13941">
    <property type="entry name" value="MutL"/>
    <property type="match status" value="1"/>
</dbReference>
<name>A0A4Z0R8V3_9FIRM</name>
<dbReference type="Proteomes" id="UP000298460">
    <property type="component" value="Unassembled WGS sequence"/>
</dbReference>
<evidence type="ECO:0000313" key="1">
    <source>
        <dbReference type="EMBL" id="TGE38066.1"/>
    </source>
</evidence>
<sequence length="481" mass="51867">MPQVDLLVYDVGSTYTKVSAFNRFGTNLMFIGRSQAPTTVENIEIGLIKACHNLAHDLQWTEVISSRTLATSSAAGGLRMVAMGYMPRVTAKAAKEVAMSAGARVLEIISHETPVDFRLEVLQEIKPDIILLAGGTDGGDQDSLLENAEVIVNSKTHSVVIIAGNIEAQPKVAEVLKIGGIRTIRVPNVMPTIHELKVKPAREAIHQEFIRQITRARGLGRLLEIVSNGRVFPTPGAVLMGTELLALGTHEKEGYGNILVIDIGGATTDVHSVLPDLANLTKEEKGLVVSNEKQLSYRTVEGNLGLRVSAAGIVETVGASGVLAKVGLAGEGLTKEIQVYAQYLEKHTGHISTHEKEINFDKALAIGAIEIAIKRHAGYIAQSFDPVLGIVPGIPVGRDLRKVQRVIAVGGIFAHSTKEEALEILQKSFANRGISLLPENPEFVVDHNYQLYTIGAMAEEYPNEALTLAENNILKEAKNLD</sequence>
<dbReference type="InterPro" id="IPR006230">
    <property type="entry name" value="MutL"/>
</dbReference>
<dbReference type="PIRSF" id="PIRSF004729">
    <property type="entry name" value="MutL"/>
    <property type="match status" value="1"/>
</dbReference>
<reference evidence="1 2" key="1">
    <citation type="submission" date="2019-03" db="EMBL/GenBank/DDBJ databases">
        <title>Draft Genome Sequence of Desulfosporosinus fructosivorans Strain 63.6F, Isolated from Marine Sediment in the Baltic Sea.</title>
        <authorList>
            <person name="Hausmann B."/>
            <person name="Vandieken V."/>
            <person name="Pjevac P."/>
            <person name="Schreck K."/>
            <person name="Herbold C.W."/>
            <person name="Loy A."/>
        </authorList>
    </citation>
    <scope>NUCLEOTIDE SEQUENCE [LARGE SCALE GENOMIC DNA]</scope>
    <source>
        <strain evidence="1 2">63.6F</strain>
    </source>
</reference>
<dbReference type="AlphaFoldDB" id="A0A4Z0R8V3"/>
<accession>A0A4Z0R8V3</accession>
<dbReference type="OrthoDB" id="9769453at2"/>
<keyword evidence="2" id="KW-1185">Reference proteome</keyword>
<proteinExistence type="predicted"/>